<evidence type="ECO:0000313" key="1">
    <source>
        <dbReference type="EMBL" id="AQW29041.1"/>
    </source>
</evidence>
<organism evidence="1 2">
    <name type="scientific">blood disease bacterium A2-HR MARDI</name>
    <dbReference type="NCBI Taxonomy" id="1944648"/>
    <lineage>
        <taxon>Bacteria</taxon>
        <taxon>Pseudomonadati</taxon>
        <taxon>Pseudomonadota</taxon>
        <taxon>Betaproteobacteria</taxon>
        <taxon>Burkholderiales</taxon>
        <taxon>Burkholderiaceae</taxon>
        <taxon>Ralstonia</taxon>
        <taxon>Ralstonia solanacearum species complex</taxon>
    </lineage>
</organism>
<gene>
    <name evidence="1" type="ORF">B0B51_02725</name>
</gene>
<evidence type="ECO:0000313" key="2">
    <source>
        <dbReference type="Proteomes" id="UP000189628"/>
    </source>
</evidence>
<accession>A0A1U9VG37</accession>
<sequence>MTSTAISAQGSTLSISGAAGVAQNISAVAVGFPTILTAAAHGFSNGDVVTLAGLTGADAALLNGKAVVIKNVTGNTYAVDVDTTGKVVTAPGGAPFATATPAQWVGISNLTSFKGFDGQASEIDKTNLSSVAKEFMLGLQDFGHFTFDVDRDFADPGQLACDAAKRAGTIKQFKLVLPNAKTATFSGYVKNSPLDGGVDQILKTPGISIRISGDVVFA</sequence>
<proteinExistence type="predicted"/>
<name>A0A1U9VG37_9RALS</name>
<dbReference type="Proteomes" id="UP000189628">
    <property type="component" value="Chromosome"/>
</dbReference>
<dbReference type="EMBL" id="CP019911">
    <property type="protein sequence ID" value="AQW29041.1"/>
    <property type="molecule type" value="Genomic_DNA"/>
</dbReference>
<reference evidence="1 2" key="1">
    <citation type="submission" date="2017-02" db="EMBL/GenBank/DDBJ databases">
        <title>Blood Disease Bacterium A2-HR MARDI.</title>
        <authorList>
            <person name="Badrun R."/>
            <person name="Abu Bakar N."/>
            <person name="Laboh R."/>
        </authorList>
    </citation>
    <scope>NUCLEOTIDE SEQUENCE [LARGE SCALE GENOMIC DNA]</scope>
    <source>
        <strain evidence="1 2">A2-HR MARDI</strain>
    </source>
</reference>
<dbReference type="RefSeq" id="WP_078221794.1">
    <property type="nucleotide sequence ID" value="NZ_CP019911.1"/>
</dbReference>
<protein>
    <submittedName>
        <fullName evidence="1">Phage tail protein</fullName>
    </submittedName>
</protein>
<dbReference type="Gene3D" id="4.10.410.40">
    <property type="match status" value="1"/>
</dbReference>
<dbReference type="AlphaFoldDB" id="A0A1U9VG37"/>